<protein>
    <recommendedName>
        <fullName evidence="6">Phosphoenolpyruvate synthase</fullName>
        <ecNumber evidence="5">2.7.9.2</ecNumber>
    </recommendedName>
    <alternativeName>
        <fullName evidence="13">Pyruvate, water dikinase</fullName>
    </alternativeName>
</protein>
<keyword evidence="7" id="KW-0808">Transferase</keyword>
<keyword evidence="11" id="KW-0067">ATP-binding</keyword>
<comment type="pathway">
    <text evidence="3">Carbohydrate biosynthesis; gluconeogenesis.</text>
</comment>
<dbReference type="InterPro" id="IPR006319">
    <property type="entry name" value="PEP_synth"/>
</dbReference>
<evidence type="ECO:0000256" key="10">
    <source>
        <dbReference type="ARBA" id="ARBA00022777"/>
    </source>
</evidence>
<comment type="similarity">
    <text evidence="4">Belongs to the PEP-utilizing enzyme family.</text>
</comment>
<evidence type="ECO:0000256" key="6">
    <source>
        <dbReference type="ARBA" id="ARBA00021623"/>
    </source>
</evidence>
<name>A0A840URL3_9BACT</name>
<dbReference type="SUPFAM" id="SSF56059">
    <property type="entry name" value="Glutathione synthetase ATP-binding domain-like"/>
    <property type="match status" value="1"/>
</dbReference>
<proteinExistence type="inferred from homology"/>
<dbReference type="GO" id="GO:0008986">
    <property type="term" value="F:pyruvate, water dikinase activity"/>
    <property type="evidence" value="ECO:0007669"/>
    <property type="project" value="UniProtKB-EC"/>
</dbReference>
<accession>A0A840URL3</accession>
<evidence type="ECO:0000313" key="17">
    <source>
        <dbReference type="Proteomes" id="UP000539642"/>
    </source>
</evidence>
<evidence type="ECO:0000313" key="16">
    <source>
        <dbReference type="EMBL" id="MBB5347303.1"/>
    </source>
</evidence>
<comment type="function">
    <text evidence="2">Catalyzes the phosphorylation of pyruvate to phosphoenolpyruvate.</text>
</comment>
<comment type="catalytic activity">
    <reaction evidence="14">
        <text>pyruvate + ATP + H2O = phosphoenolpyruvate + AMP + phosphate + 2 H(+)</text>
        <dbReference type="Rhea" id="RHEA:11364"/>
        <dbReference type="ChEBI" id="CHEBI:15361"/>
        <dbReference type="ChEBI" id="CHEBI:15377"/>
        <dbReference type="ChEBI" id="CHEBI:15378"/>
        <dbReference type="ChEBI" id="CHEBI:30616"/>
        <dbReference type="ChEBI" id="CHEBI:43474"/>
        <dbReference type="ChEBI" id="CHEBI:58702"/>
        <dbReference type="ChEBI" id="CHEBI:456215"/>
        <dbReference type="EC" id="2.7.9.2"/>
    </reaction>
</comment>
<comment type="caution">
    <text evidence="16">The sequence shown here is derived from an EMBL/GenBank/DDBJ whole genome shotgun (WGS) entry which is preliminary data.</text>
</comment>
<feature type="domain" description="Pyruvate phosphate dikinase AMP/ATP-binding" evidence="15">
    <location>
        <begin position="295"/>
        <end position="665"/>
    </location>
</feature>
<dbReference type="PANTHER" id="PTHR43030:SF1">
    <property type="entry name" value="PHOSPHOENOLPYRUVATE SYNTHASE"/>
    <property type="match status" value="1"/>
</dbReference>
<dbReference type="Proteomes" id="UP000539642">
    <property type="component" value="Unassembled WGS sequence"/>
</dbReference>
<keyword evidence="17" id="KW-1185">Reference proteome</keyword>
<sequence>MRYHTHVSTGWDSLDHIIDHLRWGDNVVWQVDSIDDYQRLVLPFVNSALSRNERVVYIRFGRHMPILDERPNLMIYRLETGNSFESFSREVHSIITREGRDVLYVFDLLSDLLHIWATDLMIGDFFVITCPYLFQLNTIAYFAILRNSHSFKSIARIRETTQVLIDVYNADGKLCIHPLKVERRYSPTMFLPHIKEKRRLVPVINSVEAAQLFSRLSHYDTTGAHRHLDYWDRLFMEARRLLQSDAAEAERKDLIQQLSRLMLTRDERLLALIRSHFTLEDMLSIKDRLIGTGFIGGKSVGMLLARKILMKDDPDTWGNTLEHHDSFYIGSDVFYSYIVQNGWWQTFMEHKTREGYFPKAMELKEKMENGVFPEEIVERFKLMLEYFGQSPSIVRSSSLLEDAFGSAFAGKYDSFFCVNQESPKQRYESFEKAVLRIFACTMSEDALTYRLQRGLDQSDEQMAILVMRVSGSYRTSYFFPDLAGVGLSRNPFVWKKGMDPQEGMVRLVFGLGTRAVNRVEHDYPRILAIDDPLAKPLVGLNDIRKYSQHYVDLLNLENNQIETVTLVEALEKGTPEKFDLMGIRDTEAVDAMREMGRPVKDYRILTFDPFLSETPFVDLMRRMFARLEQTYDHPVEIEFTVNFDQKGDLKINLLQCRPFKAMGSGPNDPLPDPREIGRTILRVEGNAIGAAISKEVTRIIFVDPEQYGDLSVQEKYAVARLIGKLNKAIAAGNGGSVLLMGPGRWGTCTPAMGVPVTFSEINHVTVIAEISHSTGSLVPDLSFGTHFFHDLVETGIVYLAVYPEDPEVECDLDWIRSRPNMLSALVPEGERFAHVVRVAETKDERLRIQSDVEHRKVLCYLALDDERKEIA</sequence>
<evidence type="ECO:0000256" key="3">
    <source>
        <dbReference type="ARBA" id="ARBA00004742"/>
    </source>
</evidence>
<keyword evidence="9" id="KW-0547">Nucleotide-binding</keyword>
<dbReference type="InterPro" id="IPR013815">
    <property type="entry name" value="ATP_grasp_subdomain_1"/>
</dbReference>
<evidence type="ECO:0000259" key="15">
    <source>
        <dbReference type="Pfam" id="PF01326"/>
    </source>
</evidence>
<dbReference type="EC" id="2.7.9.2" evidence="5"/>
<comment type="cofactor">
    <cofactor evidence="1">
        <name>Mg(2+)</name>
        <dbReference type="ChEBI" id="CHEBI:18420"/>
    </cofactor>
</comment>
<evidence type="ECO:0000256" key="11">
    <source>
        <dbReference type="ARBA" id="ARBA00022840"/>
    </source>
</evidence>
<keyword evidence="10" id="KW-0418">Kinase</keyword>
<evidence type="ECO:0000256" key="5">
    <source>
        <dbReference type="ARBA" id="ARBA00011996"/>
    </source>
</evidence>
<organism evidence="16 17">
    <name type="scientific">Desulfoprunum benzoelyticum</name>
    <dbReference type="NCBI Taxonomy" id="1506996"/>
    <lineage>
        <taxon>Bacteria</taxon>
        <taxon>Pseudomonadati</taxon>
        <taxon>Thermodesulfobacteriota</taxon>
        <taxon>Desulfobulbia</taxon>
        <taxon>Desulfobulbales</taxon>
        <taxon>Desulfobulbaceae</taxon>
        <taxon>Desulfoprunum</taxon>
    </lineage>
</organism>
<evidence type="ECO:0000256" key="1">
    <source>
        <dbReference type="ARBA" id="ARBA00001946"/>
    </source>
</evidence>
<dbReference type="PANTHER" id="PTHR43030">
    <property type="entry name" value="PHOSPHOENOLPYRUVATE SYNTHASE"/>
    <property type="match status" value="1"/>
</dbReference>
<dbReference type="GO" id="GO:0046872">
    <property type="term" value="F:metal ion binding"/>
    <property type="evidence" value="ECO:0007669"/>
    <property type="project" value="UniProtKB-KW"/>
</dbReference>
<dbReference type="InterPro" id="IPR002192">
    <property type="entry name" value="PPDK_AMP/ATP-bd"/>
</dbReference>
<evidence type="ECO:0000256" key="7">
    <source>
        <dbReference type="ARBA" id="ARBA00022679"/>
    </source>
</evidence>
<dbReference type="GO" id="GO:0005524">
    <property type="term" value="F:ATP binding"/>
    <property type="evidence" value="ECO:0007669"/>
    <property type="project" value="UniProtKB-KW"/>
</dbReference>
<evidence type="ECO:0000256" key="12">
    <source>
        <dbReference type="ARBA" id="ARBA00022842"/>
    </source>
</evidence>
<evidence type="ECO:0000256" key="9">
    <source>
        <dbReference type="ARBA" id="ARBA00022741"/>
    </source>
</evidence>
<dbReference type="Pfam" id="PF01326">
    <property type="entry name" value="PPDK_N"/>
    <property type="match status" value="1"/>
</dbReference>
<evidence type="ECO:0000256" key="14">
    <source>
        <dbReference type="ARBA" id="ARBA00047700"/>
    </source>
</evidence>
<reference evidence="16 17" key="1">
    <citation type="submission" date="2020-08" db="EMBL/GenBank/DDBJ databases">
        <title>Genomic Encyclopedia of Type Strains, Phase IV (KMG-IV): sequencing the most valuable type-strain genomes for metagenomic binning, comparative biology and taxonomic classification.</title>
        <authorList>
            <person name="Goeker M."/>
        </authorList>
    </citation>
    <scope>NUCLEOTIDE SEQUENCE [LARGE SCALE GENOMIC DNA]</scope>
    <source>
        <strain evidence="16 17">DSM 28570</strain>
    </source>
</reference>
<evidence type="ECO:0000256" key="4">
    <source>
        <dbReference type="ARBA" id="ARBA00007837"/>
    </source>
</evidence>
<dbReference type="EMBL" id="JACHEO010000003">
    <property type="protein sequence ID" value="MBB5347303.1"/>
    <property type="molecule type" value="Genomic_DNA"/>
</dbReference>
<dbReference type="RefSeq" id="WP_183348944.1">
    <property type="nucleotide sequence ID" value="NZ_JACHEO010000003.1"/>
</dbReference>
<gene>
    <name evidence="16" type="ORF">HNQ81_001016</name>
</gene>
<evidence type="ECO:0000256" key="8">
    <source>
        <dbReference type="ARBA" id="ARBA00022723"/>
    </source>
</evidence>
<evidence type="ECO:0000256" key="13">
    <source>
        <dbReference type="ARBA" id="ARBA00033470"/>
    </source>
</evidence>
<dbReference type="AlphaFoldDB" id="A0A840URL3"/>
<keyword evidence="8" id="KW-0479">Metal-binding</keyword>
<dbReference type="Gene3D" id="3.30.1490.20">
    <property type="entry name" value="ATP-grasp fold, A domain"/>
    <property type="match status" value="1"/>
</dbReference>
<keyword evidence="12" id="KW-0460">Magnesium</keyword>
<evidence type="ECO:0000256" key="2">
    <source>
        <dbReference type="ARBA" id="ARBA00002988"/>
    </source>
</evidence>